<protein>
    <submittedName>
        <fullName evidence="1">Uncharacterized protein</fullName>
    </submittedName>
</protein>
<dbReference type="AlphaFoldDB" id="A0A8S1KF53"/>
<dbReference type="EMBL" id="CAJJDN010000004">
    <property type="protein sequence ID" value="CAD8049504.1"/>
    <property type="molecule type" value="Genomic_DNA"/>
</dbReference>
<accession>A0A8S1KF53</accession>
<sequence>MIPRTYFNPLGMCLSNQYKKLNWCKFCIIMDNQVIHQLLLKIRLLKLQGNFLQCFSLASMFYNIKHILHYIQEHNQNFMCIDQKGTLIHKFFSISCYI</sequence>
<evidence type="ECO:0000313" key="1">
    <source>
        <dbReference type="EMBL" id="CAD8049504.1"/>
    </source>
</evidence>
<gene>
    <name evidence="1" type="ORF">PSON_ATCC_30995.1.T0040171</name>
</gene>
<dbReference type="Proteomes" id="UP000692954">
    <property type="component" value="Unassembled WGS sequence"/>
</dbReference>
<organism evidence="1 2">
    <name type="scientific">Paramecium sonneborni</name>
    <dbReference type="NCBI Taxonomy" id="65129"/>
    <lineage>
        <taxon>Eukaryota</taxon>
        <taxon>Sar</taxon>
        <taxon>Alveolata</taxon>
        <taxon>Ciliophora</taxon>
        <taxon>Intramacronucleata</taxon>
        <taxon>Oligohymenophorea</taxon>
        <taxon>Peniculida</taxon>
        <taxon>Parameciidae</taxon>
        <taxon>Paramecium</taxon>
    </lineage>
</organism>
<proteinExistence type="predicted"/>
<evidence type="ECO:0000313" key="2">
    <source>
        <dbReference type="Proteomes" id="UP000692954"/>
    </source>
</evidence>
<comment type="caution">
    <text evidence="1">The sequence shown here is derived from an EMBL/GenBank/DDBJ whole genome shotgun (WGS) entry which is preliminary data.</text>
</comment>
<reference evidence="1" key="1">
    <citation type="submission" date="2021-01" db="EMBL/GenBank/DDBJ databases">
        <authorList>
            <consortium name="Genoscope - CEA"/>
            <person name="William W."/>
        </authorList>
    </citation>
    <scope>NUCLEOTIDE SEQUENCE</scope>
</reference>
<keyword evidence="2" id="KW-1185">Reference proteome</keyword>
<name>A0A8S1KF53_9CILI</name>